<feature type="transmembrane region" description="Helical" evidence="7">
    <location>
        <begin position="651"/>
        <end position="674"/>
    </location>
</feature>
<evidence type="ECO:0000313" key="11">
    <source>
        <dbReference type="Proteomes" id="UP001276854"/>
    </source>
</evidence>
<organism evidence="10 11">
    <name type="scientific">Clostridium boliviensis</name>
    <dbReference type="NCBI Taxonomy" id="318465"/>
    <lineage>
        <taxon>Bacteria</taxon>
        <taxon>Bacillati</taxon>
        <taxon>Bacillota</taxon>
        <taxon>Clostridia</taxon>
        <taxon>Eubacteriales</taxon>
        <taxon>Clostridiaceae</taxon>
        <taxon>Clostridium</taxon>
    </lineage>
</organism>
<proteinExistence type="inferred from homology"/>
<keyword evidence="6 7" id="KW-0472">Membrane</keyword>
<name>A0ABU4GIH3_9CLOT</name>
<feature type="transmembrane region" description="Helical" evidence="7">
    <location>
        <begin position="258"/>
        <end position="278"/>
    </location>
</feature>
<dbReference type="PANTHER" id="PTHR30489">
    <property type="entry name" value="LIPOPROTEIN-RELEASING SYSTEM TRANSMEMBRANE PROTEIN LOLE"/>
    <property type="match status" value="1"/>
</dbReference>
<comment type="similarity">
    <text evidence="2">Belongs to the ABC-4 integral membrane protein family. LolC/E subfamily.</text>
</comment>
<protein>
    <submittedName>
        <fullName evidence="10">FtsX-like permease family protein</fullName>
    </submittedName>
</protein>
<dbReference type="Pfam" id="PF02687">
    <property type="entry name" value="FtsX"/>
    <property type="match status" value="2"/>
</dbReference>
<dbReference type="EMBL" id="JAWONS010000109">
    <property type="protein sequence ID" value="MDW2797418.1"/>
    <property type="molecule type" value="Genomic_DNA"/>
</dbReference>
<accession>A0ABU4GIH3</accession>
<evidence type="ECO:0000256" key="7">
    <source>
        <dbReference type="SAM" id="Phobius"/>
    </source>
</evidence>
<feature type="domain" description="ABC3 transporter permease C-terminal" evidence="8">
    <location>
        <begin position="661"/>
        <end position="777"/>
    </location>
</feature>
<feature type="domain" description="ABC3 transporter permease C-terminal" evidence="8">
    <location>
        <begin position="264"/>
        <end position="381"/>
    </location>
</feature>
<dbReference type="Pfam" id="PF12704">
    <property type="entry name" value="MacB_PCD"/>
    <property type="match status" value="1"/>
</dbReference>
<keyword evidence="11" id="KW-1185">Reference proteome</keyword>
<evidence type="ECO:0000313" key="10">
    <source>
        <dbReference type="EMBL" id="MDW2797418.1"/>
    </source>
</evidence>
<dbReference type="InterPro" id="IPR025857">
    <property type="entry name" value="MacB_PCD"/>
</dbReference>
<gene>
    <name evidence="10" type="ORF">RZO55_07495</name>
</gene>
<evidence type="ECO:0000256" key="1">
    <source>
        <dbReference type="ARBA" id="ARBA00004651"/>
    </source>
</evidence>
<evidence type="ECO:0000259" key="8">
    <source>
        <dbReference type="Pfam" id="PF02687"/>
    </source>
</evidence>
<evidence type="ECO:0000256" key="2">
    <source>
        <dbReference type="ARBA" id="ARBA00005236"/>
    </source>
</evidence>
<comment type="subcellular location">
    <subcellularLocation>
        <location evidence="1">Cell membrane</location>
        <topology evidence="1">Multi-pass membrane protein</topology>
    </subcellularLocation>
</comment>
<keyword evidence="3" id="KW-1003">Cell membrane</keyword>
<dbReference type="InterPro" id="IPR051447">
    <property type="entry name" value="Lipoprotein-release_system"/>
</dbReference>
<feature type="transmembrane region" description="Helical" evidence="7">
    <location>
        <begin position="427"/>
        <end position="448"/>
    </location>
</feature>
<dbReference type="RefSeq" id="WP_318063667.1">
    <property type="nucleotide sequence ID" value="NZ_JAWONS010000109.1"/>
</dbReference>
<keyword evidence="4 7" id="KW-0812">Transmembrane</keyword>
<feature type="transmembrane region" description="Helical" evidence="7">
    <location>
        <begin position="347"/>
        <end position="374"/>
    </location>
</feature>
<comment type="caution">
    <text evidence="10">The sequence shown here is derived from an EMBL/GenBank/DDBJ whole genome shotgun (WGS) entry which is preliminary data.</text>
</comment>
<feature type="transmembrane region" description="Helical" evidence="7">
    <location>
        <begin position="313"/>
        <end position="335"/>
    </location>
</feature>
<feature type="transmembrane region" description="Helical" evidence="7">
    <location>
        <begin position="709"/>
        <end position="727"/>
    </location>
</feature>
<feature type="transmembrane region" description="Helical" evidence="7">
    <location>
        <begin position="21"/>
        <end position="40"/>
    </location>
</feature>
<dbReference type="InterPro" id="IPR003838">
    <property type="entry name" value="ABC3_permease_C"/>
</dbReference>
<evidence type="ECO:0000256" key="4">
    <source>
        <dbReference type="ARBA" id="ARBA00022692"/>
    </source>
</evidence>
<feature type="domain" description="MacB-like periplasmic core" evidence="9">
    <location>
        <begin position="22"/>
        <end position="227"/>
    </location>
</feature>
<keyword evidence="5 7" id="KW-1133">Transmembrane helix</keyword>
<sequence>MKSYLDLVSVSAKVHKRQNRMSVFCIVLAVFLVAVIFGMADMAIRSQIMQVYMEEGSWHAAFKGLSDEEAKMISARPEVTASSWYGVLNYNGDQGYTLEGKNVILCGSEESWITKMHTGIIAEGTFPQKDNEVMITKNAKTMLGLAVGDPVTVDGPAGARLQFTISGFSEGSGKTMEEDSYGIFLTTSEFRSLYSPVIDGEPADYNSLYYVQFSRRCDIKKVISDIKTQFGLSDQQSSENTKLLGLLGQSGNSFMIQIYGSAAVLFLLVLLAGIMMIASSLNSNVAQRTQFFGMIRCIGATPKQVMRIVQREAFGWCSIAIPLGIFMGIVVIWILCAMLRYLSPKYFGGMAVFGISLPAILSGICVGIMTVFFAARSPAKRAAAVSPLAAVSGTRNDVSSVHKVIRTPFKIETTLGIHHAVLSKKNFILMTGSFSLSIILFLSFSVTVDFMHHSLRPLKPWTPDISIVSPDNSCSINGALIDEVRRNPAVKRAYGRMFAYDVSALINGEVRKVDLISYEENQFNWAKNFLLKGSVDEVQQGENSGLIVFDRQDSVKVGDTVTLQTGDQSATINITGLLSSVPFNIAPGVGTIICSEKTFRQLTGQTDYTIIDLQLSKNVTDSDVDKIHRLAGTGVTFSDKRSGNRSVIGSFYSFGLFIYGFMTVIALITIFNIVNSTAMSVSARMKQYGVFRAIGLTNRQLIKMITAEAFTYAVSGSILGVVIGLLLNRYLYASMVTFHWGEQWKLPFAEMTVIIAIVILSVILAVQGPAKRIRNMSVVDTISNL</sequence>
<evidence type="ECO:0000256" key="5">
    <source>
        <dbReference type="ARBA" id="ARBA00022989"/>
    </source>
</evidence>
<evidence type="ECO:0000259" key="9">
    <source>
        <dbReference type="Pfam" id="PF12704"/>
    </source>
</evidence>
<evidence type="ECO:0000256" key="3">
    <source>
        <dbReference type="ARBA" id="ARBA00022475"/>
    </source>
</evidence>
<evidence type="ECO:0000256" key="6">
    <source>
        <dbReference type="ARBA" id="ARBA00023136"/>
    </source>
</evidence>
<dbReference type="Proteomes" id="UP001276854">
    <property type="component" value="Unassembled WGS sequence"/>
</dbReference>
<feature type="transmembrane region" description="Helical" evidence="7">
    <location>
        <begin position="747"/>
        <end position="766"/>
    </location>
</feature>
<dbReference type="PANTHER" id="PTHR30489:SF0">
    <property type="entry name" value="LIPOPROTEIN-RELEASING SYSTEM TRANSMEMBRANE PROTEIN LOLE"/>
    <property type="match status" value="1"/>
</dbReference>
<reference evidence="10 11" key="1">
    <citation type="submission" date="2023-10" db="EMBL/GenBank/DDBJ databases">
        <title>A novel Glycoside Hydrolase 43-Like Enzyme from Clostrdium boliviensis is an Endo-xylanase, and a Candidate for Xylooligosaccharides Production from Different Xylan Substrates.</title>
        <authorList>
            <person name="Alvarez M.T."/>
            <person name="Rocabado-Villegas L.R."/>
            <person name="Salas-Veizaga D.M."/>
            <person name="Linares-Pasten J.A."/>
            <person name="Gudmundsdottir E.E."/>
            <person name="Hreggvidsson G.O."/>
            <person name="Adlercreutz P."/>
            <person name="Nordberg Karlsson E."/>
        </authorList>
    </citation>
    <scope>NUCLEOTIDE SEQUENCE [LARGE SCALE GENOMIC DNA]</scope>
    <source>
        <strain evidence="10 11">E-1</strain>
    </source>
</reference>